<evidence type="ECO:0000259" key="6">
    <source>
        <dbReference type="Pfam" id="PF00849"/>
    </source>
</evidence>
<keyword evidence="8" id="KW-1185">Reference proteome</keyword>
<dbReference type="CDD" id="cd02869">
    <property type="entry name" value="PseudoU_synth_RluA_like"/>
    <property type="match status" value="1"/>
</dbReference>
<protein>
    <recommendedName>
        <fullName evidence="5">Pseudouridine synthase</fullName>
        <ecNumber evidence="5">5.4.99.-</ecNumber>
    </recommendedName>
</protein>
<keyword evidence="3 5" id="KW-0413">Isomerase</keyword>
<proteinExistence type="inferred from homology"/>
<accession>A0A1H3D685</accession>
<dbReference type="CDD" id="cd00165">
    <property type="entry name" value="S4"/>
    <property type="match status" value="1"/>
</dbReference>
<dbReference type="GO" id="GO:0009982">
    <property type="term" value="F:pseudouridine synthase activity"/>
    <property type="evidence" value="ECO:0007669"/>
    <property type="project" value="InterPro"/>
</dbReference>
<dbReference type="Gene3D" id="3.30.2350.10">
    <property type="entry name" value="Pseudouridine synthase"/>
    <property type="match status" value="1"/>
</dbReference>
<dbReference type="Pfam" id="PF00849">
    <property type="entry name" value="PseudoU_synth_2"/>
    <property type="match status" value="1"/>
</dbReference>
<dbReference type="InterPro" id="IPR006224">
    <property type="entry name" value="PsdUridine_synth_RluA-like_CS"/>
</dbReference>
<feature type="domain" description="Pseudouridine synthase RsuA/RluA-like" evidence="6">
    <location>
        <begin position="96"/>
        <end position="246"/>
    </location>
</feature>
<comment type="similarity">
    <text evidence="2 5">Belongs to the pseudouridine synthase RluA family.</text>
</comment>
<dbReference type="InterPro" id="IPR050188">
    <property type="entry name" value="RluA_PseudoU_synthase"/>
</dbReference>
<name>A0A1H3D685_EUBBA</name>
<reference evidence="8" key="1">
    <citation type="submission" date="2016-10" db="EMBL/GenBank/DDBJ databases">
        <authorList>
            <person name="Varghese N."/>
            <person name="Submissions S."/>
        </authorList>
    </citation>
    <scope>NUCLEOTIDE SEQUENCE [LARGE SCALE GENOMIC DNA]</scope>
    <source>
        <strain evidence="8">VPI 5359</strain>
    </source>
</reference>
<gene>
    <name evidence="7" type="ORF">SAMN04488579_104107</name>
</gene>
<evidence type="ECO:0000313" key="8">
    <source>
        <dbReference type="Proteomes" id="UP000199652"/>
    </source>
</evidence>
<organism evidence="7 8">
    <name type="scientific">Eubacterium barkeri</name>
    <name type="common">Clostridium barkeri</name>
    <dbReference type="NCBI Taxonomy" id="1528"/>
    <lineage>
        <taxon>Bacteria</taxon>
        <taxon>Bacillati</taxon>
        <taxon>Bacillota</taxon>
        <taxon>Clostridia</taxon>
        <taxon>Eubacteriales</taxon>
        <taxon>Eubacteriaceae</taxon>
        <taxon>Eubacterium</taxon>
    </lineage>
</organism>
<dbReference type="PANTHER" id="PTHR21600:SF44">
    <property type="entry name" value="RIBOSOMAL LARGE SUBUNIT PSEUDOURIDINE SYNTHASE D"/>
    <property type="match status" value="1"/>
</dbReference>
<dbReference type="InterPro" id="IPR006225">
    <property type="entry name" value="PsdUridine_synth_RluC/D"/>
</dbReference>
<feature type="active site" evidence="4">
    <location>
        <position position="142"/>
    </location>
</feature>
<dbReference type="Proteomes" id="UP000199652">
    <property type="component" value="Unassembled WGS sequence"/>
</dbReference>
<dbReference type="GO" id="GO:0003723">
    <property type="term" value="F:RNA binding"/>
    <property type="evidence" value="ECO:0007669"/>
    <property type="project" value="InterPro"/>
</dbReference>
<dbReference type="InterPro" id="IPR006145">
    <property type="entry name" value="PsdUridine_synth_RsuA/RluA"/>
</dbReference>
<dbReference type="RefSeq" id="WP_176770821.1">
    <property type="nucleotide sequence ID" value="NZ_FNOU01000004.1"/>
</dbReference>
<dbReference type="PANTHER" id="PTHR21600">
    <property type="entry name" value="MITOCHONDRIAL RNA PSEUDOURIDINE SYNTHASE"/>
    <property type="match status" value="1"/>
</dbReference>
<evidence type="ECO:0000256" key="3">
    <source>
        <dbReference type="ARBA" id="ARBA00023235"/>
    </source>
</evidence>
<dbReference type="SUPFAM" id="SSF55120">
    <property type="entry name" value="Pseudouridine synthase"/>
    <property type="match status" value="1"/>
</dbReference>
<comment type="catalytic activity">
    <reaction evidence="1 5">
        <text>a uridine in RNA = a pseudouridine in RNA</text>
        <dbReference type="Rhea" id="RHEA:48348"/>
        <dbReference type="Rhea" id="RHEA-COMP:12068"/>
        <dbReference type="Rhea" id="RHEA-COMP:12069"/>
        <dbReference type="ChEBI" id="CHEBI:65314"/>
        <dbReference type="ChEBI" id="CHEBI:65315"/>
    </reaction>
</comment>
<dbReference type="STRING" id="1528.SAMN04488579_104107"/>
<evidence type="ECO:0000256" key="1">
    <source>
        <dbReference type="ARBA" id="ARBA00000073"/>
    </source>
</evidence>
<evidence type="ECO:0000256" key="5">
    <source>
        <dbReference type="RuleBase" id="RU362028"/>
    </source>
</evidence>
<dbReference type="GO" id="GO:0000455">
    <property type="term" value="P:enzyme-directed rRNA pseudouridine synthesis"/>
    <property type="evidence" value="ECO:0007669"/>
    <property type="project" value="TreeGrafter"/>
</dbReference>
<dbReference type="NCBIfam" id="TIGR00005">
    <property type="entry name" value="rluA_subfam"/>
    <property type="match status" value="1"/>
</dbReference>
<evidence type="ECO:0000313" key="7">
    <source>
        <dbReference type="EMBL" id="SDX61963.1"/>
    </source>
</evidence>
<dbReference type="AlphaFoldDB" id="A0A1H3D685"/>
<dbReference type="EMBL" id="FNOU01000004">
    <property type="protein sequence ID" value="SDX61963.1"/>
    <property type="molecule type" value="Genomic_DNA"/>
</dbReference>
<dbReference type="EC" id="5.4.99.-" evidence="5"/>
<evidence type="ECO:0000256" key="4">
    <source>
        <dbReference type="PIRSR" id="PIRSR606225-1"/>
    </source>
</evidence>
<comment type="function">
    <text evidence="5">Responsible for synthesis of pseudouridine from uracil.</text>
</comment>
<evidence type="ECO:0000256" key="2">
    <source>
        <dbReference type="ARBA" id="ARBA00010876"/>
    </source>
</evidence>
<sequence>MEACPIEPSGINHYEYCIGEMEPVPLNRLLVRDFGYSSRLLRRIKRLGGVTINGKDCWLCDTVAAGDRIEVMMPEEAVDVLPVSGALDIIYEDDEVLAVNKDAGCVTHPTKRHQDDTLGNFVAHYFKSTGQNAKVRFINRLDMDTSGIVLIAKNNYVHHFVQSEKMCQKATKIYMALVHGRLKEKCGTIAFPIGRISEESIKRQVLETGKPCITHYEVIEEYNEASLLRLQLETGRTHQIRVHLTHAGHPIIGDSMYRVEGLPNYGMERQALHSTEMCVTLPKAGVVHLRADFKNDMQELWEKIREN</sequence>
<dbReference type="InterPro" id="IPR020103">
    <property type="entry name" value="PsdUridine_synth_cat_dom_sf"/>
</dbReference>
<dbReference type="GO" id="GO:0140098">
    <property type="term" value="F:catalytic activity, acting on RNA"/>
    <property type="evidence" value="ECO:0007669"/>
    <property type="project" value="UniProtKB-ARBA"/>
</dbReference>
<dbReference type="PROSITE" id="PS01129">
    <property type="entry name" value="PSI_RLU"/>
    <property type="match status" value="1"/>
</dbReference>